<feature type="transmembrane region" description="Helical" evidence="1">
    <location>
        <begin position="33"/>
        <end position="51"/>
    </location>
</feature>
<reference evidence="2" key="1">
    <citation type="submission" date="2018-10" db="EMBL/GenBank/DDBJ databases">
        <title>Hidden diversity of soil giant viruses.</title>
        <authorList>
            <person name="Schulz F."/>
            <person name="Alteio L."/>
            <person name="Goudeau D."/>
            <person name="Ryan E.M."/>
            <person name="Malmstrom R.R."/>
            <person name="Blanchard J."/>
            <person name="Woyke T."/>
        </authorList>
    </citation>
    <scope>NUCLEOTIDE SEQUENCE</scope>
    <source>
        <strain evidence="2">GAV1</strain>
    </source>
</reference>
<protein>
    <submittedName>
        <fullName evidence="2">Uncharacterized protein</fullName>
    </submittedName>
</protein>
<keyword evidence="1" id="KW-0472">Membrane</keyword>
<keyword evidence="1" id="KW-1133">Transmembrane helix</keyword>
<accession>A0A3G5A312</accession>
<dbReference type="EMBL" id="MK072199">
    <property type="protein sequence ID" value="AYV79869.1"/>
    <property type="molecule type" value="Genomic_DNA"/>
</dbReference>
<feature type="transmembrane region" description="Helical" evidence="1">
    <location>
        <begin position="57"/>
        <end position="74"/>
    </location>
</feature>
<proteinExistence type="predicted"/>
<organism evidence="2">
    <name type="scientific">Gaeavirus sp</name>
    <dbReference type="NCBI Taxonomy" id="2487767"/>
    <lineage>
        <taxon>Viruses</taxon>
        <taxon>Varidnaviria</taxon>
        <taxon>Bamfordvirae</taxon>
        <taxon>Nucleocytoviricota</taxon>
        <taxon>Megaviricetes</taxon>
        <taxon>Imitervirales</taxon>
        <taxon>Mimiviridae</taxon>
        <taxon>Klosneuvirinae</taxon>
    </lineage>
</organism>
<gene>
    <name evidence="2" type="ORF">Gaeavirus1_6</name>
</gene>
<evidence type="ECO:0000313" key="2">
    <source>
        <dbReference type="EMBL" id="AYV79869.1"/>
    </source>
</evidence>
<evidence type="ECO:0000256" key="1">
    <source>
        <dbReference type="SAM" id="Phobius"/>
    </source>
</evidence>
<name>A0A3G5A312_9VIRU</name>
<keyword evidence="1" id="KW-0812">Transmembrane</keyword>
<sequence length="87" mass="9740">MSNYARGQRIATLSNYVRRTKFAGWNIPMHHFLTLRFMGGLNALAASYIGVLAPKKTLPVLGGILILASGYNVYKMIKHWNKSRGCL</sequence>